<name>A0A9U8EBK7_BIOGL</name>
<keyword evidence="2" id="KW-1185">Reference proteome</keyword>
<dbReference type="GeneID" id="106065813"/>
<evidence type="ECO:0000256" key="1">
    <source>
        <dbReference type="SAM" id="MobiDB-lite"/>
    </source>
</evidence>
<dbReference type="AlphaFoldDB" id="A0A9U8EBK7"/>
<accession>A0A9U8EBK7</accession>
<gene>
    <name evidence="3" type="primary">LOC106065813</name>
</gene>
<dbReference type="Proteomes" id="UP001165740">
    <property type="component" value="Chromosome 5"/>
</dbReference>
<feature type="region of interest" description="Disordered" evidence="1">
    <location>
        <begin position="48"/>
        <end position="90"/>
    </location>
</feature>
<proteinExistence type="predicted"/>
<dbReference type="RefSeq" id="XP_013080169.2">
    <property type="nucleotide sequence ID" value="XM_013224715.2"/>
</dbReference>
<organism evidence="2 3">
    <name type="scientific">Biomphalaria glabrata</name>
    <name type="common">Bloodfluke planorb</name>
    <name type="synonym">Freshwater snail</name>
    <dbReference type="NCBI Taxonomy" id="6526"/>
    <lineage>
        <taxon>Eukaryota</taxon>
        <taxon>Metazoa</taxon>
        <taxon>Spiralia</taxon>
        <taxon>Lophotrochozoa</taxon>
        <taxon>Mollusca</taxon>
        <taxon>Gastropoda</taxon>
        <taxon>Heterobranchia</taxon>
        <taxon>Euthyneura</taxon>
        <taxon>Panpulmonata</taxon>
        <taxon>Hygrophila</taxon>
        <taxon>Lymnaeoidea</taxon>
        <taxon>Planorbidae</taxon>
        <taxon>Biomphalaria</taxon>
    </lineage>
</organism>
<evidence type="ECO:0000313" key="2">
    <source>
        <dbReference type="Proteomes" id="UP001165740"/>
    </source>
</evidence>
<protein>
    <submittedName>
        <fullName evidence="3">Prostatic spermine-binding protein-like</fullName>
    </submittedName>
</protein>
<dbReference type="KEGG" id="bgt:106065813"/>
<reference evidence="3" key="1">
    <citation type="submission" date="2025-08" db="UniProtKB">
        <authorList>
            <consortium name="RefSeq"/>
        </authorList>
    </citation>
    <scope>IDENTIFICATION</scope>
</reference>
<sequence>MTKEQCGCPRPEHKDPKSFHKKDLCERCLAGNTCTWSKYRDIASIDDEEEDFYDNDQDDDYYNGYEEDNNYYEEDYNDDEDDRNFNDDEDDRAYEAWLQQFEEDFDI</sequence>
<evidence type="ECO:0000313" key="3">
    <source>
        <dbReference type="RefSeq" id="XP_013080169.2"/>
    </source>
</evidence>